<keyword evidence="4" id="KW-0456">Lyase</keyword>
<keyword evidence="1" id="KW-0963">Cytoplasm</keyword>
<comment type="caution">
    <text evidence="4">The sequence shown here is derived from an EMBL/GenBank/DDBJ whole genome shotgun (WGS) entry which is preliminary data.</text>
</comment>
<dbReference type="NCBIfam" id="TIGR00126">
    <property type="entry name" value="deoC"/>
    <property type="match status" value="1"/>
</dbReference>
<dbReference type="GO" id="GO:0004139">
    <property type="term" value="F:deoxyribose-phosphate aldolase activity"/>
    <property type="evidence" value="ECO:0007669"/>
    <property type="project" value="UniProtKB-EC"/>
</dbReference>
<dbReference type="CDD" id="cd00959">
    <property type="entry name" value="DeoC"/>
    <property type="match status" value="1"/>
</dbReference>
<sequence>MIDFNDPRQIAKAIQFTNVNPDLTREGLLKHLTLCMEHKFDAAIIAPCWVSLAREVLKGSGVRIATTVNFPQANDTTAMKVAVVRELAKEGADEFDFPPNPGYLLGGMDELYFNELKQVTHVAHDAVMKVKSMLEFGFITEEAMKIKATRFAWEAGIDWVKQSSGWDKGGCAATVEDVRLLKTNIQAPCRVKVSGKVNTLAKMKEMFASGAELVVTSSGPELVTGLVGDINAY</sequence>
<evidence type="ECO:0000256" key="2">
    <source>
        <dbReference type="ARBA" id="ARBA00023270"/>
    </source>
</evidence>
<dbReference type="PANTHER" id="PTHR10889:SF1">
    <property type="entry name" value="DEOXYRIBOSE-PHOSPHATE ALDOLASE"/>
    <property type="match status" value="1"/>
</dbReference>
<dbReference type="Pfam" id="PF01791">
    <property type="entry name" value="DeoC"/>
    <property type="match status" value="1"/>
</dbReference>
<evidence type="ECO:0000313" key="4">
    <source>
        <dbReference type="EMBL" id="MBT9431040.1"/>
    </source>
</evidence>
<dbReference type="PANTHER" id="PTHR10889">
    <property type="entry name" value="DEOXYRIBOSE-PHOSPHATE ALDOLASE"/>
    <property type="match status" value="1"/>
</dbReference>
<name>A0ABS5Y934_9GAMM</name>
<accession>A0ABS5Y934</accession>
<gene>
    <name evidence="4" type="primary">deoC</name>
    <name evidence="4" type="ORF">JZM24_00585</name>
</gene>
<evidence type="ECO:0000256" key="3">
    <source>
        <dbReference type="NCBIfam" id="TIGR00126"/>
    </source>
</evidence>
<dbReference type="InterPro" id="IPR011343">
    <property type="entry name" value="DeoC"/>
</dbReference>
<dbReference type="InterPro" id="IPR013785">
    <property type="entry name" value="Aldolase_TIM"/>
</dbReference>
<dbReference type="EMBL" id="JAFJYC010000001">
    <property type="protein sequence ID" value="MBT9431040.1"/>
    <property type="molecule type" value="Genomic_DNA"/>
</dbReference>
<reference evidence="4 5" key="1">
    <citation type="journal article" date="2021" name="Genome Biol. Evol.">
        <title>The evolution of interdependence in a four-way mealybug symbiosis.</title>
        <authorList>
            <person name="Garber A.I."/>
            <person name="Kupper M."/>
            <person name="Laetsch D.R."/>
            <person name="Weldon S.R."/>
            <person name="Ladinsky M.S."/>
            <person name="Bjorkman P.J."/>
            <person name="McCutcheon J.P."/>
        </authorList>
    </citation>
    <scope>NUCLEOTIDE SEQUENCE [LARGE SCALE GENOMIC DNA]</scope>
    <source>
        <strain evidence="4">SOD</strain>
    </source>
</reference>
<dbReference type="InterPro" id="IPR002915">
    <property type="entry name" value="DeoC/FbaB/LacD_aldolase"/>
</dbReference>
<proteinExistence type="predicted"/>
<evidence type="ECO:0000256" key="1">
    <source>
        <dbReference type="ARBA" id="ARBA00022490"/>
    </source>
</evidence>
<dbReference type="EC" id="4.1.2.4" evidence="3"/>
<evidence type="ECO:0000313" key="5">
    <source>
        <dbReference type="Proteomes" id="UP000811282"/>
    </source>
</evidence>
<dbReference type="SMART" id="SM01133">
    <property type="entry name" value="DeoC"/>
    <property type="match status" value="1"/>
</dbReference>
<protein>
    <recommendedName>
        <fullName evidence="3">Deoxyribose-phosphate aldolase</fullName>
        <ecNumber evidence="3">4.1.2.4</ecNumber>
    </recommendedName>
</protein>
<organism evidence="4 5">
    <name type="scientific">Candidatus Sodalis endolongispinus</name>
    <dbReference type="NCBI Taxonomy" id="2812662"/>
    <lineage>
        <taxon>Bacteria</taxon>
        <taxon>Pseudomonadati</taxon>
        <taxon>Pseudomonadota</taxon>
        <taxon>Gammaproteobacteria</taxon>
        <taxon>Enterobacterales</taxon>
        <taxon>Bruguierivoracaceae</taxon>
        <taxon>Sodalis</taxon>
    </lineage>
</organism>
<dbReference type="RefSeq" id="WP_215668222.1">
    <property type="nucleotide sequence ID" value="NZ_JAFJYC010000001.1"/>
</dbReference>
<keyword evidence="2" id="KW-0704">Schiff base</keyword>
<dbReference type="SUPFAM" id="SSF51569">
    <property type="entry name" value="Aldolase"/>
    <property type="match status" value="1"/>
</dbReference>
<keyword evidence="5" id="KW-1185">Reference proteome</keyword>
<dbReference type="Proteomes" id="UP000811282">
    <property type="component" value="Unassembled WGS sequence"/>
</dbReference>
<dbReference type="PIRSF" id="PIRSF001357">
    <property type="entry name" value="DeoC"/>
    <property type="match status" value="1"/>
</dbReference>
<dbReference type="Gene3D" id="3.20.20.70">
    <property type="entry name" value="Aldolase class I"/>
    <property type="match status" value="1"/>
</dbReference>